<geneLocation type="plasmid" evidence="3">
    <name>1P</name>
</geneLocation>
<reference evidence="3" key="2">
    <citation type="submission" date="2014-09" db="EMBL/GenBank/DDBJ databases">
        <authorList>
            <person name="Illeghems K.G."/>
        </authorList>
    </citation>
    <scope>NUCLEOTIDE SEQUENCE [LARGE SCALE GENOMIC DNA]</scope>
    <source>
        <strain evidence="3">LMG 23848T</strain>
        <plasmid evidence="3">1P</plasmid>
    </source>
</reference>
<evidence type="ECO:0000313" key="1">
    <source>
        <dbReference type="EMBL" id="CEF57459.1"/>
    </source>
</evidence>
<gene>
    <name evidence="1" type="primary">traW</name>
    <name evidence="1" type="ORF">AGA_1P156</name>
    <name evidence="2" type="ORF">GOB80_12790</name>
</gene>
<dbReference type="EMBL" id="LN609303">
    <property type="protein sequence ID" value="CEF57459.1"/>
    <property type="molecule type" value="Genomic_DNA"/>
</dbReference>
<protein>
    <recommendedName>
        <fullName evidence="5">TraW</fullName>
    </recommendedName>
</protein>
<dbReference type="AlphaFoldDB" id="A0A0U5F6Z8"/>
<dbReference type="RefSeq" id="WP_059024986.1">
    <property type="nucleotide sequence ID" value="NZ_LN609303.1"/>
</dbReference>
<organism evidence="1 3">
    <name type="scientific">Acetobacter ghanensis</name>
    <dbReference type="NCBI Taxonomy" id="431306"/>
    <lineage>
        <taxon>Bacteria</taxon>
        <taxon>Pseudomonadati</taxon>
        <taxon>Pseudomonadota</taxon>
        <taxon>Alphaproteobacteria</taxon>
        <taxon>Acetobacterales</taxon>
        <taxon>Acetobacteraceae</taxon>
        <taxon>Acetobacter</taxon>
    </lineage>
</organism>
<reference evidence="1" key="1">
    <citation type="submission" date="2014-09" db="EMBL/GenBank/DDBJ databases">
        <authorList>
            <person name="Magalhaes I.L.F."/>
            <person name="Oliveira U."/>
            <person name="Santos F.R."/>
            <person name="Vidigal T.H.D.A."/>
            <person name="Brescovit A.D."/>
            <person name="Santos A.J."/>
        </authorList>
    </citation>
    <scope>NUCLEOTIDE SEQUENCE</scope>
    <source>
        <strain evidence="1">LMG 23848T</strain>
    </source>
</reference>
<evidence type="ECO:0000313" key="3">
    <source>
        <dbReference type="Proteomes" id="UP000068250"/>
    </source>
</evidence>
<keyword evidence="4" id="KW-1185">Reference proteome</keyword>
<dbReference type="EMBL" id="WOTE01000017">
    <property type="protein sequence ID" value="NHO40529.1"/>
    <property type="molecule type" value="Genomic_DNA"/>
</dbReference>
<evidence type="ECO:0000313" key="4">
    <source>
        <dbReference type="Proteomes" id="UP000657200"/>
    </source>
</evidence>
<evidence type="ECO:0000313" key="2">
    <source>
        <dbReference type="EMBL" id="NHO40529.1"/>
    </source>
</evidence>
<evidence type="ECO:0008006" key="5">
    <source>
        <dbReference type="Google" id="ProtNLM"/>
    </source>
</evidence>
<proteinExistence type="predicted"/>
<name>A0A0U5F6Z8_9PROT</name>
<dbReference type="PATRIC" id="fig|431306.5.peg.2894"/>
<dbReference type="OrthoDB" id="8432665at2"/>
<reference evidence="2 4" key="3">
    <citation type="journal article" date="2020" name="Int. J. Syst. Evol. Microbiol.">
        <title>Novel acetic acid bacteria from cider fermentations: Acetobacter conturbans sp. nov. and Acetobacter fallax sp. nov.</title>
        <authorList>
            <person name="Sombolestani A.S."/>
            <person name="Cleenwerck I."/>
            <person name="Cnockaert M."/>
            <person name="Borremans W."/>
            <person name="Wieme A.D."/>
            <person name="De Vuyst L."/>
            <person name="Vandamme P."/>
        </authorList>
    </citation>
    <scope>NUCLEOTIDE SEQUENCE [LARGE SCALE GENOMIC DNA]</scope>
    <source>
        <strain evidence="2 4">LMG 23848</strain>
    </source>
</reference>
<dbReference type="Proteomes" id="UP000657200">
    <property type="component" value="Unassembled WGS sequence"/>
</dbReference>
<dbReference type="Proteomes" id="UP000068250">
    <property type="component" value="Plasmid 1P"/>
</dbReference>
<sequence length="390" mass="41350">MSRPSSRLGLVLILAGGLFLGQMAMPRPAQAFGFDIAPIVGAISAAQSAITTVTSTAQKVLNGSLGLLNDKLGMGFNQITNYLKGQIGAQQQIADANNMVQAQLAKEVRHAEIQDLHAVNRQDCLNLEGGQAQIVAARQSSDVALALDVAKGARTRAEKGTPSWAGGGQGAQANNNAHFGKYCDDAEADAGLCKLADTTMKGADEAATSMFTPSVYTGQDAIDRANAYAVTLIEPVAPAAQRGSAITSTQGQQLMPFRRSYNAAMHLAHMIVDHVLSQRAETITLTAAQKAEAQREGLAVSDKGSSWQATELEINRKYSGTDWQADLQAMSSVKSVLIQIALLDAQRNWLLWNTYKLHEMTAVAEAKRLAIAADEALSRHSAGTLPVPSP</sequence>
<accession>A0A0U5F6Z8</accession>